<dbReference type="EMBL" id="MU007035">
    <property type="protein sequence ID" value="KAF2430885.1"/>
    <property type="molecule type" value="Genomic_DNA"/>
</dbReference>
<dbReference type="AlphaFoldDB" id="A0A9P4NRN7"/>
<reference evidence="2" key="1">
    <citation type="journal article" date="2020" name="Stud. Mycol.">
        <title>101 Dothideomycetes genomes: a test case for predicting lifestyles and emergence of pathogens.</title>
        <authorList>
            <person name="Haridas S."/>
            <person name="Albert R."/>
            <person name="Binder M."/>
            <person name="Bloem J."/>
            <person name="Labutti K."/>
            <person name="Salamov A."/>
            <person name="Andreopoulos B."/>
            <person name="Baker S."/>
            <person name="Barry K."/>
            <person name="Bills G."/>
            <person name="Bluhm B."/>
            <person name="Cannon C."/>
            <person name="Castanera R."/>
            <person name="Culley D."/>
            <person name="Daum C."/>
            <person name="Ezra D."/>
            <person name="Gonzalez J."/>
            <person name="Henrissat B."/>
            <person name="Kuo A."/>
            <person name="Liang C."/>
            <person name="Lipzen A."/>
            <person name="Lutzoni F."/>
            <person name="Magnuson J."/>
            <person name="Mondo S."/>
            <person name="Nolan M."/>
            <person name="Ohm R."/>
            <person name="Pangilinan J."/>
            <person name="Park H.-J."/>
            <person name="Ramirez L."/>
            <person name="Alfaro M."/>
            <person name="Sun H."/>
            <person name="Tritt A."/>
            <person name="Yoshinaga Y."/>
            <person name="Zwiers L.-H."/>
            <person name="Turgeon B."/>
            <person name="Goodwin S."/>
            <person name="Spatafora J."/>
            <person name="Crous P."/>
            <person name="Grigoriev I."/>
        </authorList>
    </citation>
    <scope>NUCLEOTIDE SEQUENCE</scope>
    <source>
        <strain evidence="2">CBS 130266</strain>
    </source>
</reference>
<keyword evidence="3" id="KW-1185">Reference proteome</keyword>
<evidence type="ECO:0000313" key="3">
    <source>
        <dbReference type="Proteomes" id="UP000800235"/>
    </source>
</evidence>
<accession>A0A9P4NRN7</accession>
<feature type="transmembrane region" description="Helical" evidence="1">
    <location>
        <begin position="25"/>
        <end position="44"/>
    </location>
</feature>
<organism evidence="2 3">
    <name type="scientific">Tothia fuscella</name>
    <dbReference type="NCBI Taxonomy" id="1048955"/>
    <lineage>
        <taxon>Eukaryota</taxon>
        <taxon>Fungi</taxon>
        <taxon>Dikarya</taxon>
        <taxon>Ascomycota</taxon>
        <taxon>Pezizomycotina</taxon>
        <taxon>Dothideomycetes</taxon>
        <taxon>Pleosporomycetidae</taxon>
        <taxon>Venturiales</taxon>
        <taxon>Cylindrosympodiaceae</taxon>
        <taxon>Tothia</taxon>
    </lineage>
</organism>
<dbReference type="Proteomes" id="UP000800235">
    <property type="component" value="Unassembled WGS sequence"/>
</dbReference>
<name>A0A9P4NRN7_9PEZI</name>
<gene>
    <name evidence="2" type="ORF">EJ08DRAFT_696836</name>
</gene>
<sequence>MVSHWVNGKKKVQALQNVIQQLDQINMCICIVYWVVLWLAHIYVNPATTPITNLGLDQYRTCEESLAGSCSTDFKTYIKAFIRDLVEVRYLNGSEWISSSMFWSFDEFFATTFMSDTGVFITAA</sequence>
<proteinExistence type="predicted"/>
<protein>
    <submittedName>
        <fullName evidence="2">Uncharacterized protein</fullName>
    </submittedName>
</protein>
<keyword evidence="1" id="KW-0472">Membrane</keyword>
<keyword evidence="1" id="KW-0812">Transmembrane</keyword>
<evidence type="ECO:0000313" key="2">
    <source>
        <dbReference type="EMBL" id="KAF2430885.1"/>
    </source>
</evidence>
<keyword evidence="1" id="KW-1133">Transmembrane helix</keyword>
<comment type="caution">
    <text evidence="2">The sequence shown here is derived from an EMBL/GenBank/DDBJ whole genome shotgun (WGS) entry which is preliminary data.</text>
</comment>
<evidence type="ECO:0000256" key="1">
    <source>
        <dbReference type="SAM" id="Phobius"/>
    </source>
</evidence>